<dbReference type="EMBL" id="JAUKPO010000002">
    <property type="protein sequence ID" value="MDO1445799.1"/>
    <property type="molecule type" value="Genomic_DNA"/>
</dbReference>
<keyword evidence="2" id="KW-1185">Reference proteome</keyword>
<evidence type="ECO:0000313" key="2">
    <source>
        <dbReference type="Proteomes" id="UP001168528"/>
    </source>
</evidence>
<comment type="caution">
    <text evidence="1">The sequence shown here is derived from an EMBL/GenBank/DDBJ whole genome shotgun (WGS) entry which is preliminary data.</text>
</comment>
<organism evidence="1 2">
    <name type="scientific">Rhodocytophaga aerolata</name>
    <dbReference type="NCBI Taxonomy" id="455078"/>
    <lineage>
        <taxon>Bacteria</taxon>
        <taxon>Pseudomonadati</taxon>
        <taxon>Bacteroidota</taxon>
        <taxon>Cytophagia</taxon>
        <taxon>Cytophagales</taxon>
        <taxon>Rhodocytophagaceae</taxon>
        <taxon>Rhodocytophaga</taxon>
    </lineage>
</organism>
<accession>A0ABT8R131</accession>
<dbReference type="RefSeq" id="WP_302036598.1">
    <property type="nucleotide sequence ID" value="NZ_JAUKPO010000002.1"/>
</dbReference>
<reference evidence="1" key="1">
    <citation type="submission" date="2023-07" db="EMBL/GenBank/DDBJ databases">
        <title>The genome sequence of Rhodocytophaga aerolata KACC 12507.</title>
        <authorList>
            <person name="Zhang X."/>
        </authorList>
    </citation>
    <scope>NUCLEOTIDE SEQUENCE</scope>
    <source>
        <strain evidence="1">KACC 12507</strain>
    </source>
</reference>
<gene>
    <name evidence="1" type="ORF">Q0590_06030</name>
</gene>
<dbReference type="PROSITE" id="PS51257">
    <property type="entry name" value="PROKAR_LIPOPROTEIN"/>
    <property type="match status" value="1"/>
</dbReference>
<name>A0ABT8R131_9BACT</name>
<sequence length="141" mass="16599">MIRAILIFFSLIVFSCQHSDTIDRQKDLDLAYPSIDFSSFDQIKNKILGSWAGRKSVLTRDSAKGEFAVEITYDEEDYFTFTETKIEKDRQAYKTVSRVMLYELDNAFVFETEDKNLLNLHFLSEKQLKLNDTIFERLNEK</sequence>
<dbReference type="Proteomes" id="UP001168528">
    <property type="component" value="Unassembled WGS sequence"/>
</dbReference>
<proteinExistence type="predicted"/>
<evidence type="ECO:0000313" key="1">
    <source>
        <dbReference type="EMBL" id="MDO1445799.1"/>
    </source>
</evidence>
<protein>
    <submittedName>
        <fullName evidence="1">Uncharacterized protein</fullName>
    </submittedName>
</protein>